<sequence>MNVCVREIIEAFPDREVTLTTRPDGRLSLTIVGAAQPDFHRVIDCDAVLSRAQVGSLIDQLVQDVRAGADSRQPGQGARWLARGLPTTAVVPPFIAARASSAPAGEPRLGRATC</sequence>
<dbReference type="AlphaFoldDB" id="A0A6J4E5E3"/>
<dbReference type="Proteomes" id="UP000509383">
    <property type="component" value="Chromosome"/>
</dbReference>
<evidence type="ECO:0000313" key="2">
    <source>
        <dbReference type="EMBL" id="GJN52016.1"/>
    </source>
</evidence>
<keyword evidence="4" id="KW-1185">Reference proteome</keyword>
<dbReference type="EMBL" id="AP023189">
    <property type="protein sequence ID" value="BCG24625.1"/>
    <property type="molecule type" value="Genomic_DNA"/>
</dbReference>
<dbReference type="EMBL" id="BQKM01000003">
    <property type="protein sequence ID" value="GJN52016.1"/>
    <property type="molecule type" value="Genomic_DNA"/>
</dbReference>
<dbReference type="RefSeq" id="WP_173175709.1">
    <property type="nucleotide sequence ID" value="NZ_AP023189.1"/>
</dbReference>
<protein>
    <recommendedName>
        <fullName evidence="5">DUF3509 domain-containing protein</fullName>
    </recommendedName>
</protein>
<proteinExistence type="predicted"/>
<dbReference type="KEGG" id="ptw:TUM18999_28160"/>
<evidence type="ECO:0000313" key="1">
    <source>
        <dbReference type="EMBL" id="BCG24625.1"/>
    </source>
</evidence>
<dbReference type="Proteomes" id="UP001054892">
    <property type="component" value="Unassembled WGS sequence"/>
</dbReference>
<organism evidence="1 3">
    <name type="scientific">Pseudomonas tohonis</name>
    <dbReference type="NCBI Taxonomy" id="2725477"/>
    <lineage>
        <taxon>Bacteria</taxon>
        <taxon>Pseudomonadati</taxon>
        <taxon>Pseudomonadota</taxon>
        <taxon>Gammaproteobacteria</taxon>
        <taxon>Pseudomonadales</taxon>
        <taxon>Pseudomonadaceae</taxon>
        <taxon>Pseudomonas</taxon>
    </lineage>
</organism>
<accession>A0A6J4E5E3</accession>
<evidence type="ECO:0000313" key="3">
    <source>
        <dbReference type="Proteomes" id="UP000509383"/>
    </source>
</evidence>
<name>A0A6J4E5E3_9PSED</name>
<reference evidence="1 3" key="1">
    <citation type="submission" date="2020-05" db="EMBL/GenBank/DDBJ databases">
        <title>Characterization of novel class B3 metallo-beta-lactamase from novel Pseudomonas species.</title>
        <authorList>
            <person name="Yamada K."/>
            <person name="Aoki K."/>
            <person name="Ishii Y."/>
        </authorList>
    </citation>
    <scope>NUCLEOTIDE SEQUENCE [LARGE SCALE GENOMIC DNA]</scope>
    <source>
        <strain evidence="1 3">TUM18999</strain>
        <strain evidence="2 4">TUM20286</strain>
    </source>
</reference>
<evidence type="ECO:0000313" key="4">
    <source>
        <dbReference type="Proteomes" id="UP001054892"/>
    </source>
</evidence>
<evidence type="ECO:0008006" key="5">
    <source>
        <dbReference type="Google" id="ProtNLM"/>
    </source>
</evidence>
<gene>
    <name evidence="1" type="ORF">TUM18999_28160</name>
    <name evidence="2" type="ORF">TUM20286_17680</name>
</gene>